<dbReference type="AlphaFoldDB" id="A0A645B8C3"/>
<protein>
    <submittedName>
        <fullName evidence="2">Uncharacterized protein</fullName>
    </submittedName>
</protein>
<evidence type="ECO:0000256" key="1">
    <source>
        <dbReference type="SAM" id="MobiDB-lite"/>
    </source>
</evidence>
<sequence length="90" mass="9883">MHAGDKVSHAPVDGQEISEPKPKRRKGVVGAVELLKLIGLSAKCPYDPNTGQILLHRRHEHPFGLVGLHEALSCLGIEKNRIACDDRNED</sequence>
<comment type="caution">
    <text evidence="2">The sequence shown here is derived from an EMBL/GenBank/DDBJ whole genome shotgun (WGS) entry which is preliminary data.</text>
</comment>
<evidence type="ECO:0000313" key="2">
    <source>
        <dbReference type="EMBL" id="MPM61647.1"/>
    </source>
</evidence>
<name>A0A645B8C3_9ZZZZ</name>
<gene>
    <name evidence="2" type="ORF">SDC9_108507</name>
</gene>
<dbReference type="EMBL" id="VSSQ01018457">
    <property type="protein sequence ID" value="MPM61647.1"/>
    <property type="molecule type" value="Genomic_DNA"/>
</dbReference>
<proteinExistence type="predicted"/>
<reference evidence="2" key="1">
    <citation type="submission" date="2019-08" db="EMBL/GenBank/DDBJ databases">
        <authorList>
            <person name="Kucharzyk K."/>
            <person name="Murdoch R.W."/>
            <person name="Higgins S."/>
            <person name="Loffler F."/>
        </authorList>
    </citation>
    <scope>NUCLEOTIDE SEQUENCE</scope>
</reference>
<organism evidence="2">
    <name type="scientific">bioreactor metagenome</name>
    <dbReference type="NCBI Taxonomy" id="1076179"/>
    <lineage>
        <taxon>unclassified sequences</taxon>
        <taxon>metagenomes</taxon>
        <taxon>ecological metagenomes</taxon>
    </lineage>
</organism>
<accession>A0A645B8C3</accession>
<feature type="region of interest" description="Disordered" evidence="1">
    <location>
        <begin position="1"/>
        <end position="25"/>
    </location>
</feature>